<accession>A0A8H7DHL6</accession>
<keyword evidence="2" id="KW-0808">Transferase</keyword>
<sequence>MAPMIAARTEGGDPPDAGATILPVGGAPGSFGTAATVVVQYKRNKAMNECAENAALDDEHGNPLDPVVTDKILRRHAALFQPNRRITLDFASQPDGEFTADVLSDEPMGLENTFVGDRFLPVPLSSLRWTHRLLAGHPMYLVTRNDRNDCLVQVFKEVVDHAPVDVSFFAGLPPADILLPPTHVVLDDLGRFHGILLDYHPATSLKSVLGSGTTAGLPWTVKLVWACDIAAGIAFLHSKGVVWGDVKTSNVILCKDGHCRLIDYCPEGSTAAWYRPETLECEWRPSTDDNGALGLVLWSIAVDEAQLPWEREGSCDDGRHLEWKKEANVPVNFQQLVVSTRGLERPSAEAIHASLVAMLSVYK</sequence>
<reference evidence="2" key="1">
    <citation type="submission" date="2020-05" db="EMBL/GenBank/DDBJ databases">
        <title>Mycena genomes resolve the evolution of fungal bioluminescence.</title>
        <authorList>
            <person name="Tsai I.J."/>
        </authorList>
    </citation>
    <scope>NUCLEOTIDE SEQUENCE</scope>
    <source>
        <strain evidence="2">CCC161011</strain>
    </source>
</reference>
<dbReference type="PANTHER" id="PTHR44329">
    <property type="entry name" value="SERINE/THREONINE-PROTEIN KINASE TNNI3K-RELATED"/>
    <property type="match status" value="1"/>
</dbReference>
<dbReference type="InterPro" id="IPR001245">
    <property type="entry name" value="Ser-Thr/Tyr_kinase_cat_dom"/>
</dbReference>
<keyword evidence="3" id="KW-1185">Reference proteome</keyword>
<protein>
    <submittedName>
        <fullName evidence="2">Serine/threonine protein kinase</fullName>
    </submittedName>
</protein>
<comment type="caution">
    <text evidence="2">The sequence shown here is derived from an EMBL/GenBank/DDBJ whole genome shotgun (WGS) entry which is preliminary data.</text>
</comment>
<dbReference type="SUPFAM" id="SSF56112">
    <property type="entry name" value="Protein kinase-like (PK-like)"/>
    <property type="match status" value="1"/>
</dbReference>
<keyword evidence="2" id="KW-0418">Kinase</keyword>
<dbReference type="GO" id="GO:0004674">
    <property type="term" value="F:protein serine/threonine kinase activity"/>
    <property type="evidence" value="ECO:0007669"/>
    <property type="project" value="UniProtKB-KW"/>
</dbReference>
<gene>
    <name evidence="2" type="ORF">MVEN_00025900</name>
</gene>
<evidence type="ECO:0000313" key="3">
    <source>
        <dbReference type="Proteomes" id="UP000620124"/>
    </source>
</evidence>
<dbReference type="InterPro" id="IPR051681">
    <property type="entry name" value="Ser/Thr_Kinases-Pseudokinases"/>
</dbReference>
<evidence type="ECO:0000259" key="1">
    <source>
        <dbReference type="Pfam" id="PF07714"/>
    </source>
</evidence>
<dbReference type="Proteomes" id="UP000620124">
    <property type="component" value="Unassembled WGS sequence"/>
</dbReference>
<feature type="domain" description="Serine-threonine/tyrosine-protein kinase catalytic" evidence="1">
    <location>
        <begin position="195"/>
        <end position="264"/>
    </location>
</feature>
<dbReference type="EMBL" id="JACAZI010000001">
    <property type="protein sequence ID" value="KAF7371696.1"/>
    <property type="molecule type" value="Genomic_DNA"/>
</dbReference>
<dbReference type="InterPro" id="IPR011009">
    <property type="entry name" value="Kinase-like_dom_sf"/>
</dbReference>
<organism evidence="2 3">
    <name type="scientific">Mycena venus</name>
    <dbReference type="NCBI Taxonomy" id="2733690"/>
    <lineage>
        <taxon>Eukaryota</taxon>
        <taxon>Fungi</taxon>
        <taxon>Dikarya</taxon>
        <taxon>Basidiomycota</taxon>
        <taxon>Agaricomycotina</taxon>
        <taxon>Agaricomycetes</taxon>
        <taxon>Agaricomycetidae</taxon>
        <taxon>Agaricales</taxon>
        <taxon>Marasmiineae</taxon>
        <taxon>Mycenaceae</taxon>
        <taxon>Mycena</taxon>
    </lineage>
</organism>
<dbReference type="AlphaFoldDB" id="A0A8H7DHL6"/>
<dbReference type="Pfam" id="PF07714">
    <property type="entry name" value="PK_Tyr_Ser-Thr"/>
    <property type="match status" value="1"/>
</dbReference>
<name>A0A8H7DHL6_9AGAR</name>
<proteinExistence type="predicted"/>
<dbReference type="Gene3D" id="1.10.510.10">
    <property type="entry name" value="Transferase(Phosphotransferase) domain 1"/>
    <property type="match status" value="1"/>
</dbReference>
<keyword evidence="2" id="KW-0723">Serine/threonine-protein kinase</keyword>
<evidence type="ECO:0000313" key="2">
    <source>
        <dbReference type="EMBL" id="KAF7371696.1"/>
    </source>
</evidence>
<dbReference type="OrthoDB" id="3257280at2759"/>